<dbReference type="Proteomes" id="UP000321379">
    <property type="component" value="Unassembled WGS sequence"/>
</dbReference>
<keyword evidence="4" id="KW-1185">Reference proteome</keyword>
<name>A0A5C8UPX9_9MICO</name>
<dbReference type="EMBL" id="VRMG01000008">
    <property type="protein sequence ID" value="TXN29944.1"/>
    <property type="molecule type" value="Genomic_DNA"/>
</dbReference>
<keyword evidence="2" id="KW-0560">Oxidoreductase</keyword>
<evidence type="ECO:0000313" key="3">
    <source>
        <dbReference type="EMBL" id="TXN29944.1"/>
    </source>
</evidence>
<proteinExistence type="inferred from homology"/>
<reference evidence="3 4" key="1">
    <citation type="submission" date="2019-08" db="EMBL/GenBank/DDBJ databases">
        <title>Bacterial whole genome sequence for Glaciihabitans sp. CHu50b-6-2.</title>
        <authorList>
            <person name="Jin L."/>
        </authorList>
    </citation>
    <scope>NUCLEOTIDE SEQUENCE [LARGE SCALE GENOMIC DNA]</scope>
    <source>
        <strain evidence="3 4">CHu50b-6-2</strain>
    </source>
</reference>
<dbReference type="Pfam" id="PF13561">
    <property type="entry name" value="adh_short_C2"/>
    <property type="match status" value="1"/>
</dbReference>
<evidence type="ECO:0000256" key="1">
    <source>
        <dbReference type="ARBA" id="ARBA00006484"/>
    </source>
</evidence>
<gene>
    <name evidence="3" type="ORF">FVP33_12490</name>
</gene>
<evidence type="ECO:0000256" key="2">
    <source>
        <dbReference type="ARBA" id="ARBA00023002"/>
    </source>
</evidence>
<dbReference type="PANTHER" id="PTHR42879">
    <property type="entry name" value="3-OXOACYL-(ACYL-CARRIER-PROTEIN) REDUCTASE"/>
    <property type="match status" value="1"/>
</dbReference>
<dbReference type="PRINTS" id="PR00080">
    <property type="entry name" value="SDRFAMILY"/>
</dbReference>
<accession>A0A5C8UPX9</accession>
<dbReference type="InterPro" id="IPR050259">
    <property type="entry name" value="SDR"/>
</dbReference>
<dbReference type="GO" id="GO:0032787">
    <property type="term" value="P:monocarboxylic acid metabolic process"/>
    <property type="evidence" value="ECO:0007669"/>
    <property type="project" value="UniProtKB-ARBA"/>
</dbReference>
<dbReference type="AlphaFoldDB" id="A0A5C8UPX9"/>
<organism evidence="3 4">
    <name type="scientific">Lacisediminihabitans profunda</name>
    <dbReference type="NCBI Taxonomy" id="2594790"/>
    <lineage>
        <taxon>Bacteria</taxon>
        <taxon>Bacillati</taxon>
        <taxon>Actinomycetota</taxon>
        <taxon>Actinomycetes</taxon>
        <taxon>Micrococcales</taxon>
        <taxon>Microbacteriaceae</taxon>
        <taxon>Lacisediminihabitans</taxon>
    </lineage>
</organism>
<dbReference type="InterPro" id="IPR020904">
    <property type="entry name" value="Sc_DH/Rdtase_CS"/>
</dbReference>
<dbReference type="RefSeq" id="WP_147783987.1">
    <property type="nucleotide sequence ID" value="NZ_VRMG01000008.1"/>
</dbReference>
<comment type="similarity">
    <text evidence="1">Belongs to the short-chain dehydrogenases/reductases (SDR) family.</text>
</comment>
<dbReference type="CDD" id="cd05233">
    <property type="entry name" value="SDR_c"/>
    <property type="match status" value="1"/>
</dbReference>
<dbReference type="PROSITE" id="PS00061">
    <property type="entry name" value="ADH_SHORT"/>
    <property type="match status" value="1"/>
</dbReference>
<evidence type="ECO:0000313" key="4">
    <source>
        <dbReference type="Proteomes" id="UP000321379"/>
    </source>
</evidence>
<sequence>MTEQRVAVVTGAAQGIGAAIARELAADGHRVVVADINLDGATAVATEIGGVAKKLDVSDPEQVAAFTKAVVDELGRIDILVNNAALVPFVPWDQLDFTEWRRVMAVNLDGMFLMTKATTPVMAAAGYGRIVNIASNTFVAGTPNFAHYVATKGASIGFVRSLAGEVGKDGITINAVAPGLTETEGVLGSAHNEGFAYVLPAQAFDRKGLPADIAPAVAFLASEKAGWITGQTLVVDGGHTRN</sequence>
<comment type="caution">
    <text evidence="3">The sequence shown here is derived from an EMBL/GenBank/DDBJ whole genome shotgun (WGS) entry which is preliminary data.</text>
</comment>
<dbReference type="PANTHER" id="PTHR42879:SF2">
    <property type="entry name" value="3-OXOACYL-[ACYL-CARRIER-PROTEIN] REDUCTASE FABG"/>
    <property type="match status" value="1"/>
</dbReference>
<dbReference type="InterPro" id="IPR002347">
    <property type="entry name" value="SDR_fam"/>
</dbReference>
<dbReference type="SUPFAM" id="SSF51735">
    <property type="entry name" value="NAD(P)-binding Rossmann-fold domains"/>
    <property type="match status" value="1"/>
</dbReference>
<dbReference type="Gene3D" id="3.40.50.720">
    <property type="entry name" value="NAD(P)-binding Rossmann-like Domain"/>
    <property type="match status" value="1"/>
</dbReference>
<dbReference type="InterPro" id="IPR036291">
    <property type="entry name" value="NAD(P)-bd_dom_sf"/>
</dbReference>
<dbReference type="FunFam" id="3.40.50.720:FF:000084">
    <property type="entry name" value="Short-chain dehydrogenase reductase"/>
    <property type="match status" value="1"/>
</dbReference>
<dbReference type="GO" id="GO:0016491">
    <property type="term" value="F:oxidoreductase activity"/>
    <property type="evidence" value="ECO:0007669"/>
    <property type="project" value="UniProtKB-KW"/>
</dbReference>
<dbReference type="PRINTS" id="PR00081">
    <property type="entry name" value="GDHRDH"/>
</dbReference>
<protein>
    <submittedName>
        <fullName evidence="3">SDR family oxidoreductase</fullName>
    </submittedName>
</protein>